<dbReference type="SUPFAM" id="SSF57184">
    <property type="entry name" value="Growth factor receptor domain"/>
    <property type="match status" value="1"/>
</dbReference>
<dbReference type="PROSITE" id="PS00010">
    <property type="entry name" value="ASX_HYDROXYL"/>
    <property type="match status" value="5"/>
</dbReference>
<dbReference type="InterPro" id="IPR056619">
    <property type="entry name" value="C8-3_MUC4"/>
</dbReference>
<dbReference type="InterPro" id="IPR013783">
    <property type="entry name" value="Ig-like_fold"/>
</dbReference>
<dbReference type="InterPro" id="IPR000742">
    <property type="entry name" value="EGF"/>
</dbReference>
<evidence type="ECO:0000256" key="1">
    <source>
        <dbReference type="ARBA" id="ARBA00004370"/>
    </source>
</evidence>
<evidence type="ECO:0000313" key="12">
    <source>
        <dbReference type="EMBL" id="KAK3088019.1"/>
    </source>
</evidence>
<dbReference type="PANTHER" id="PTHR24050:SF27">
    <property type="entry name" value="FIBRILLIN-1"/>
    <property type="match status" value="1"/>
</dbReference>
<dbReference type="InterPro" id="IPR049883">
    <property type="entry name" value="NOTCH1_EGF-like"/>
</dbReference>
<keyword evidence="9" id="KW-0325">Glycoprotein</keyword>
<dbReference type="InterPro" id="IPR000152">
    <property type="entry name" value="EGF-type_Asp/Asn_hydroxyl_site"/>
</dbReference>
<dbReference type="Gene3D" id="2.10.25.10">
    <property type="entry name" value="Laminin"/>
    <property type="match status" value="6"/>
</dbReference>
<organism evidence="12 13">
    <name type="scientific">Pinctada imbricata</name>
    <name type="common">Atlantic pearl-oyster</name>
    <name type="synonym">Pinctada martensii</name>
    <dbReference type="NCBI Taxonomy" id="66713"/>
    <lineage>
        <taxon>Eukaryota</taxon>
        <taxon>Metazoa</taxon>
        <taxon>Spiralia</taxon>
        <taxon>Lophotrochozoa</taxon>
        <taxon>Mollusca</taxon>
        <taxon>Bivalvia</taxon>
        <taxon>Autobranchia</taxon>
        <taxon>Pteriomorphia</taxon>
        <taxon>Pterioida</taxon>
        <taxon>Pterioidea</taxon>
        <taxon>Pteriidae</taxon>
        <taxon>Pinctada</taxon>
    </lineage>
</organism>
<name>A0AA89BZ40_PINIB</name>
<gene>
    <name evidence="12" type="ORF">FSP39_013547</name>
</gene>
<dbReference type="PROSITE" id="PS00022">
    <property type="entry name" value="EGF_1"/>
    <property type="match status" value="1"/>
</dbReference>
<dbReference type="Proteomes" id="UP001186944">
    <property type="component" value="Unassembled WGS sequence"/>
</dbReference>
<dbReference type="InterPro" id="IPR001881">
    <property type="entry name" value="EGF-like_Ca-bd_dom"/>
</dbReference>
<comment type="subcellular location">
    <subcellularLocation>
        <location evidence="1">Membrane</location>
    </subcellularLocation>
    <subcellularLocation>
        <location evidence="2">Secreted</location>
    </subcellularLocation>
</comment>
<dbReference type="GO" id="GO:0005576">
    <property type="term" value="C:extracellular region"/>
    <property type="evidence" value="ECO:0007669"/>
    <property type="project" value="UniProtKB-SubCell"/>
</dbReference>
<reference evidence="12" key="1">
    <citation type="submission" date="2019-08" db="EMBL/GenBank/DDBJ databases">
        <title>The improved chromosome-level genome for the pearl oyster Pinctada fucata martensii using PacBio sequencing and Hi-C.</title>
        <authorList>
            <person name="Zheng Z."/>
        </authorList>
    </citation>
    <scope>NUCLEOTIDE SEQUENCE</scope>
    <source>
        <strain evidence="12">ZZ-2019</strain>
        <tissue evidence="12">Adductor muscle</tissue>
    </source>
</reference>
<evidence type="ECO:0000256" key="9">
    <source>
        <dbReference type="ARBA" id="ARBA00023180"/>
    </source>
</evidence>
<evidence type="ECO:0000256" key="7">
    <source>
        <dbReference type="ARBA" id="ARBA00023136"/>
    </source>
</evidence>
<dbReference type="EMBL" id="VSWD01000011">
    <property type="protein sequence ID" value="KAK3088019.1"/>
    <property type="molecule type" value="Genomic_DNA"/>
</dbReference>
<feature type="domain" description="EGF-like" evidence="11">
    <location>
        <begin position="361"/>
        <end position="399"/>
    </location>
</feature>
<dbReference type="Gene3D" id="2.60.40.10">
    <property type="entry name" value="Immunoglobulins"/>
    <property type="match status" value="1"/>
</dbReference>
<evidence type="ECO:0000256" key="2">
    <source>
        <dbReference type="ARBA" id="ARBA00004613"/>
    </source>
</evidence>
<dbReference type="InterPro" id="IPR018097">
    <property type="entry name" value="EGF_Ca-bd_CS"/>
</dbReference>
<dbReference type="PANTHER" id="PTHR24050">
    <property type="entry name" value="PA14 DOMAIN-CONTAINING PROTEIN"/>
    <property type="match status" value="1"/>
</dbReference>
<dbReference type="CDD" id="cd00054">
    <property type="entry name" value="EGF_CA"/>
    <property type="match status" value="3"/>
</dbReference>
<keyword evidence="6" id="KW-0677">Repeat</keyword>
<keyword evidence="5" id="KW-0732">Signal</keyword>
<dbReference type="PROSITE" id="PS01187">
    <property type="entry name" value="EGF_CA"/>
    <property type="match status" value="2"/>
</dbReference>
<feature type="domain" description="EGF-like" evidence="11">
    <location>
        <begin position="484"/>
        <end position="524"/>
    </location>
</feature>
<keyword evidence="7" id="KW-0472">Membrane</keyword>
<evidence type="ECO:0000256" key="10">
    <source>
        <dbReference type="PROSITE-ProRule" id="PRU00076"/>
    </source>
</evidence>
<evidence type="ECO:0000256" key="6">
    <source>
        <dbReference type="ARBA" id="ARBA00022737"/>
    </source>
</evidence>
<dbReference type="InterPro" id="IPR052235">
    <property type="entry name" value="Nephronectin_domain"/>
</dbReference>
<protein>
    <recommendedName>
        <fullName evidence="11">EGF-like domain-containing protein</fullName>
    </recommendedName>
</protein>
<keyword evidence="13" id="KW-1185">Reference proteome</keyword>
<dbReference type="FunFam" id="2.10.25.10:FF:000005">
    <property type="entry name" value="Fibrillin 2"/>
    <property type="match status" value="1"/>
</dbReference>
<proteinExistence type="predicted"/>
<feature type="disulfide bond" evidence="10">
    <location>
        <begin position="574"/>
        <end position="584"/>
    </location>
</feature>
<evidence type="ECO:0000256" key="5">
    <source>
        <dbReference type="ARBA" id="ARBA00022729"/>
    </source>
</evidence>
<dbReference type="InterPro" id="IPR009030">
    <property type="entry name" value="Growth_fac_rcpt_cys_sf"/>
</dbReference>
<dbReference type="PROSITE" id="PS50026">
    <property type="entry name" value="EGF_3"/>
    <property type="match status" value="5"/>
</dbReference>
<feature type="domain" description="EGF-like" evidence="11">
    <location>
        <begin position="443"/>
        <end position="481"/>
    </location>
</feature>
<dbReference type="Pfam" id="PF07645">
    <property type="entry name" value="EGF_CA"/>
    <property type="match status" value="5"/>
</dbReference>
<dbReference type="Pfam" id="PF23263">
    <property type="entry name" value="C8-3_MUC4"/>
    <property type="match status" value="1"/>
</dbReference>
<evidence type="ECO:0000313" key="13">
    <source>
        <dbReference type="Proteomes" id="UP001186944"/>
    </source>
</evidence>
<keyword evidence="3" id="KW-0964">Secreted</keyword>
<dbReference type="FunFam" id="2.10.25.10:FF:000014">
    <property type="entry name" value="Latent-transforming growth factor beta-binding protein 3"/>
    <property type="match status" value="1"/>
</dbReference>
<dbReference type="PROSITE" id="PS01186">
    <property type="entry name" value="EGF_2"/>
    <property type="match status" value="4"/>
</dbReference>
<comment type="caution">
    <text evidence="10">Lacks conserved residue(s) required for the propagation of feature annotation.</text>
</comment>
<accession>A0AA89BZ40</accession>
<evidence type="ECO:0000256" key="4">
    <source>
        <dbReference type="ARBA" id="ARBA00022536"/>
    </source>
</evidence>
<dbReference type="AlphaFoldDB" id="A0AA89BZ40"/>
<keyword evidence="8 10" id="KW-1015">Disulfide bond</keyword>
<evidence type="ECO:0000256" key="3">
    <source>
        <dbReference type="ARBA" id="ARBA00022525"/>
    </source>
</evidence>
<dbReference type="SMART" id="SM00179">
    <property type="entry name" value="EGF_CA"/>
    <property type="match status" value="6"/>
</dbReference>
<dbReference type="SMART" id="SM00181">
    <property type="entry name" value="EGF"/>
    <property type="match status" value="8"/>
</dbReference>
<feature type="domain" description="EGF-like" evidence="11">
    <location>
        <begin position="570"/>
        <end position="608"/>
    </location>
</feature>
<keyword evidence="4 10" id="KW-0245">EGF-like domain</keyword>
<dbReference type="GO" id="GO:0005509">
    <property type="term" value="F:calcium ion binding"/>
    <property type="evidence" value="ECO:0007669"/>
    <property type="project" value="InterPro"/>
</dbReference>
<dbReference type="SUPFAM" id="SSF57196">
    <property type="entry name" value="EGF/Laminin"/>
    <property type="match status" value="2"/>
</dbReference>
<evidence type="ECO:0000259" key="11">
    <source>
        <dbReference type="PROSITE" id="PS50026"/>
    </source>
</evidence>
<comment type="caution">
    <text evidence="12">The sequence shown here is derived from an EMBL/GenBank/DDBJ whole genome shotgun (WGS) entry which is preliminary data.</text>
</comment>
<sequence length="633" mass="68514">MVRVNIENVTFELQARTDLATNGNGTQINATIFSAFAARDHTGSSIQVELTESKSSMIIYGNGVDQTFKFYHDTSFFVLSDNLTLSRENKTIVASFLKSGSVNSSTSLFKYPIGKSHSDFAHPSFVPFYVDEFPEEDQQEAKTTCGGNTASQACIFDYLATRDSALASESGATDSLAGELKVVIANRVPEITGDQSVHARIGQASHLYFNASDDKGYRFLVLSSPSSGFTFNNITGHVQWIPDGTEITSISITAVDESSLQASPIDVWIVLCSGCSGNGECDFNQTIATSNPTFSFARCICKIGWSGMNCSEDTDSCIGNPCISGSNCTDLTPGEEANLGRGHNCSSCPAGYIEKGNKCEDIDECKLNTCDHKCSDTEGSFICSCHPGYKLAGDKTSCEACDIPYYGENCTSICQCGHGSDTCDPVHGCLCNTGWTGDDCDEDEDECSLIPSVCQADQICSNLAGSFQCSCTDGFIMINGSCADVDECKDESQHNCSNLVSTCQNNIGGFSCTCNSGYQQISPYACTDVDECSTGFHQCSQICENVEGTYNCDCEFGYSLEEDRQTCTQDVDECSSPNICEQFCENTDGSYRCQCQDGFLLYENTKCKGNSDIVIEITICFYIKNMEIELKEG</sequence>
<feature type="domain" description="EGF-like" evidence="11">
    <location>
        <begin position="528"/>
        <end position="568"/>
    </location>
</feature>
<evidence type="ECO:0000256" key="8">
    <source>
        <dbReference type="ARBA" id="ARBA00023157"/>
    </source>
</evidence>
<dbReference type="GO" id="GO:0016020">
    <property type="term" value="C:membrane"/>
    <property type="evidence" value="ECO:0007669"/>
    <property type="project" value="UniProtKB-SubCell"/>
</dbReference>